<feature type="compositionally biased region" description="Low complexity" evidence="1">
    <location>
        <begin position="15"/>
        <end position="36"/>
    </location>
</feature>
<reference evidence="3 4" key="1">
    <citation type="submission" date="2024-02" db="EMBL/GenBank/DDBJ databases">
        <title>De novo assembly and annotation of 12 fungi associated with fruit tree decline syndrome in Ontario, Canada.</title>
        <authorList>
            <person name="Sulman M."/>
            <person name="Ellouze W."/>
            <person name="Ilyukhin E."/>
        </authorList>
    </citation>
    <scope>NUCLEOTIDE SEQUENCE [LARGE SCALE GENOMIC DNA]</scope>
    <source>
        <strain evidence="3 4">M169</strain>
    </source>
</reference>
<organism evidence="3 4">
    <name type="scientific">Diaporthe eres</name>
    <name type="common">Phomopsis oblonga</name>
    <dbReference type="NCBI Taxonomy" id="83184"/>
    <lineage>
        <taxon>Eukaryota</taxon>
        <taxon>Fungi</taxon>
        <taxon>Dikarya</taxon>
        <taxon>Ascomycota</taxon>
        <taxon>Pezizomycotina</taxon>
        <taxon>Sordariomycetes</taxon>
        <taxon>Sordariomycetidae</taxon>
        <taxon>Diaporthales</taxon>
        <taxon>Diaporthaceae</taxon>
        <taxon>Diaporthe</taxon>
        <taxon>Diaporthe eres species complex</taxon>
    </lineage>
</organism>
<feature type="region of interest" description="Disordered" evidence="1">
    <location>
        <begin position="1"/>
        <end position="41"/>
    </location>
</feature>
<dbReference type="Pfam" id="PF22942">
    <property type="entry name" value="DUF7025"/>
    <property type="match status" value="1"/>
</dbReference>
<comment type="caution">
    <text evidence="3">The sequence shown here is derived from an EMBL/GenBank/DDBJ whole genome shotgun (WGS) entry which is preliminary data.</text>
</comment>
<gene>
    <name evidence="3" type="ORF">SLS63_005697</name>
</gene>
<feature type="compositionally biased region" description="Acidic residues" evidence="1">
    <location>
        <begin position="63"/>
        <end position="74"/>
    </location>
</feature>
<dbReference type="SUPFAM" id="SSF52540">
    <property type="entry name" value="P-loop containing nucleoside triphosphate hydrolases"/>
    <property type="match status" value="1"/>
</dbReference>
<dbReference type="Proteomes" id="UP001430848">
    <property type="component" value="Unassembled WGS sequence"/>
</dbReference>
<proteinExistence type="predicted"/>
<accession>A0ABR1PA05</accession>
<dbReference type="InterPro" id="IPR054289">
    <property type="entry name" value="DUF7025"/>
</dbReference>
<keyword evidence="4" id="KW-1185">Reference proteome</keyword>
<sequence length="761" mass="85897">MAESVTGSGPLGADSESSLSEPPSISERSSPSDSNSRIGIRPLTLSMYSVKEDELGRPQWQTEDSEDVHDPEYTPETDEYALIARRVRVRGGSERTLALRSIIVQSPLIKSVLQKVLEDYPGVTASRLAWEFSSPFQPLLHRWPALRKAIVAMEEERGGEDGNDELNDRIQHARLLDELLQKEFEDLAKVMEDYDTNNVITFRHLWWIFEPRNIVFTTEESEDRAMELESWRYVKRNDETVFEIRGWFVDFDGNRFGAQKTVTHVNKFSDTKPVNTLEAFPLEKHGQVEDMKAKLIERGGKFESLAGSHFRHYNGLGIRRNRNGSEEQSNVNGRVVIDTFGFNRCNPTQSNCFPPPRTLPMSVSEYSPPAWAMELEERREGRRKDASGIATEAFGEGGVPRDPFSEQNSPTLSNSWKLLCSPFVRGYALNEKKWLVLAVSAVSDITFNELAFSDLKLPDKQKDLITSLASSHQSCRNEMDDMIERKGRGVLALLCGPPGVGKTLTVESVAEKLKVPLFTLTPGDLGLDPTTIEYRLGGVISMCSRWGAIILLDEAHVLLAERSHHELERNKLVSVFLRVTEYYEGIMVLKTNRLSTTDPAFQSRIHVSLEYSKLDRNCRKGIWETFLRRHDVAQADAREKLAPPLDARVKSSTKRALSPQPSSDSNGYGNGNGNGNGAQAAEELHRKLTQPHQVSDEEIDKLADLKLNGHQIKNFIKTAKQMAIFNEEALTYRRIETAVSVMHHFQKAKEANDEAYKKIYG</sequence>
<dbReference type="InterPro" id="IPR003593">
    <property type="entry name" value="AAA+_ATPase"/>
</dbReference>
<feature type="region of interest" description="Disordered" evidence="1">
    <location>
        <begin position="638"/>
        <end position="682"/>
    </location>
</feature>
<evidence type="ECO:0000313" key="3">
    <source>
        <dbReference type="EMBL" id="KAK7730452.1"/>
    </source>
</evidence>
<dbReference type="Gene3D" id="3.40.50.300">
    <property type="entry name" value="P-loop containing nucleotide triphosphate hydrolases"/>
    <property type="match status" value="1"/>
</dbReference>
<dbReference type="PANTHER" id="PTHR46411:SF3">
    <property type="entry name" value="AAA+ ATPASE DOMAIN-CONTAINING PROTEIN"/>
    <property type="match status" value="1"/>
</dbReference>
<dbReference type="EMBL" id="JAKNSF020000025">
    <property type="protein sequence ID" value="KAK7730452.1"/>
    <property type="molecule type" value="Genomic_DNA"/>
</dbReference>
<feature type="region of interest" description="Disordered" evidence="1">
    <location>
        <begin position="54"/>
        <end position="74"/>
    </location>
</feature>
<dbReference type="Pfam" id="PF00004">
    <property type="entry name" value="AAA"/>
    <property type="match status" value="1"/>
</dbReference>
<evidence type="ECO:0000313" key="4">
    <source>
        <dbReference type="Proteomes" id="UP001430848"/>
    </source>
</evidence>
<dbReference type="InterPro" id="IPR003959">
    <property type="entry name" value="ATPase_AAA_core"/>
</dbReference>
<dbReference type="InterPro" id="IPR027417">
    <property type="entry name" value="P-loop_NTPase"/>
</dbReference>
<dbReference type="SMART" id="SM00382">
    <property type="entry name" value="AAA"/>
    <property type="match status" value="1"/>
</dbReference>
<evidence type="ECO:0000259" key="2">
    <source>
        <dbReference type="SMART" id="SM00382"/>
    </source>
</evidence>
<name>A0ABR1PA05_DIAER</name>
<dbReference type="PANTHER" id="PTHR46411">
    <property type="entry name" value="FAMILY ATPASE, PUTATIVE-RELATED"/>
    <property type="match status" value="1"/>
</dbReference>
<feature type="domain" description="AAA+ ATPase" evidence="2">
    <location>
        <begin position="488"/>
        <end position="615"/>
    </location>
</feature>
<evidence type="ECO:0000256" key="1">
    <source>
        <dbReference type="SAM" id="MobiDB-lite"/>
    </source>
</evidence>
<protein>
    <recommendedName>
        <fullName evidence="2">AAA+ ATPase domain-containing protein</fullName>
    </recommendedName>
</protein>